<feature type="domain" description="HTH luxR-type" evidence="1">
    <location>
        <begin position="255"/>
        <end position="320"/>
    </location>
</feature>
<dbReference type="PANTHER" id="PTHR34293">
    <property type="entry name" value="HTH-TYPE TRANSCRIPTIONAL REGULATOR TRMBL2"/>
    <property type="match status" value="1"/>
</dbReference>
<dbReference type="Gene3D" id="1.10.10.10">
    <property type="entry name" value="Winged helix-like DNA-binding domain superfamily/Winged helix DNA-binding domain"/>
    <property type="match status" value="2"/>
</dbReference>
<proteinExistence type="predicted"/>
<evidence type="ECO:0000313" key="2">
    <source>
        <dbReference type="EMBL" id="QSB04166.1"/>
    </source>
</evidence>
<dbReference type="EMBL" id="CP070496">
    <property type="protein sequence ID" value="QSB04166.1"/>
    <property type="molecule type" value="Genomic_DNA"/>
</dbReference>
<dbReference type="CDD" id="cd06170">
    <property type="entry name" value="LuxR_C_like"/>
    <property type="match status" value="1"/>
</dbReference>
<dbReference type="Proteomes" id="UP000662939">
    <property type="component" value="Chromosome"/>
</dbReference>
<evidence type="ECO:0000259" key="1">
    <source>
        <dbReference type="PROSITE" id="PS50043"/>
    </source>
</evidence>
<dbReference type="Pfam" id="PF00196">
    <property type="entry name" value="GerE"/>
    <property type="match status" value="1"/>
</dbReference>
<accession>A0A895XNU3</accession>
<dbReference type="InterPro" id="IPR051797">
    <property type="entry name" value="TrmB-like"/>
</dbReference>
<dbReference type="GO" id="GO:0006355">
    <property type="term" value="P:regulation of DNA-templated transcription"/>
    <property type="evidence" value="ECO:0007669"/>
    <property type="project" value="InterPro"/>
</dbReference>
<dbReference type="InterPro" id="IPR000792">
    <property type="entry name" value="Tscrpt_reg_LuxR_C"/>
</dbReference>
<dbReference type="PANTHER" id="PTHR34293:SF1">
    <property type="entry name" value="HTH-TYPE TRANSCRIPTIONAL REGULATOR TRMBL2"/>
    <property type="match status" value="1"/>
</dbReference>
<dbReference type="RefSeq" id="WP_213170166.1">
    <property type="nucleotide sequence ID" value="NZ_CP070496.1"/>
</dbReference>
<keyword evidence="3" id="KW-1185">Reference proteome</keyword>
<dbReference type="InterPro" id="IPR016032">
    <property type="entry name" value="Sig_transdc_resp-reg_C-effctor"/>
</dbReference>
<dbReference type="SUPFAM" id="SSF46894">
    <property type="entry name" value="C-terminal effector domain of the bipartite response regulators"/>
    <property type="match status" value="1"/>
</dbReference>
<evidence type="ECO:0000313" key="3">
    <source>
        <dbReference type="Proteomes" id="UP000662939"/>
    </source>
</evidence>
<dbReference type="AlphaFoldDB" id="A0A895XNU3"/>
<name>A0A895XNU3_9ACTN</name>
<sequence length="396" mass="43887">MLSTFGFDKATESVYLAMLENPSAGVTDLASILNQTEETIRASLDTLTESALVTAENERISPVDPEIGLAALLSRQQTQVSMMQQQVEASRLAIAQLLSKYGAKSSENTNVETIIGLAAIHERIKELSDACQAEALILAPTGRLQSKTVERSEPTDQAMLNRGVRMKTVYLDSVRNDSYTMEHIEIEMAAGGEVRTAPSLPLRMIIFDRQTALIPLDDSTCEIGALALRNRVIIQALVTLFMTVWSEAKPATKQRTPRCDPLTDQEKHILRLWAQGNTDASAARKMRVSIRTVRRLSDKLTARLGARSRFQLGALAVSQSLIGEADIVLYAHFGLNCRMELFTKNGHNYVGVRASARTPTLMLCRRFTNRPTRFHSCARQPDMVPPLLPHLALSRR</sequence>
<organism evidence="2 3">
    <name type="scientific">Natronoglycomyces albus</name>
    <dbReference type="NCBI Taxonomy" id="2811108"/>
    <lineage>
        <taxon>Bacteria</taxon>
        <taxon>Bacillati</taxon>
        <taxon>Actinomycetota</taxon>
        <taxon>Actinomycetes</taxon>
        <taxon>Glycomycetales</taxon>
        <taxon>Glycomycetaceae</taxon>
        <taxon>Natronoglycomyces</taxon>
    </lineage>
</organism>
<dbReference type="KEGG" id="nav:JQS30_10110"/>
<dbReference type="SMART" id="SM00421">
    <property type="entry name" value="HTH_LUXR"/>
    <property type="match status" value="1"/>
</dbReference>
<dbReference type="PROSITE" id="PS50043">
    <property type="entry name" value="HTH_LUXR_2"/>
    <property type="match status" value="1"/>
</dbReference>
<protein>
    <recommendedName>
        <fullName evidence="1">HTH luxR-type domain-containing protein</fullName>
    </recommendedName>
</protein>
<gene>
    <name evidence="2" type="ORF">JQS30_10110</name>
</gene>
<reference evidence="2" key="1">
    <citation type="submission" date="2021-02" db="EMBL/GenBank/DDBJ databases">
        <title>Natronoglycomyces albus gen. nov., sp. nov, a haloalkaliphilic actinobacterium from a soda solonchak soil.</title>
        <authorList>
            <person name="Sorokin D.Y."/>
            <person name="Khijniak T.V."/>
            <person name="Zakharycheva A.P."/>
            <person name="Boueva O.V."/>
            <person name="Ariskina E.V."/>
            <person name="Hahnke R.L."/>
            <person name="Bunk B."/>
            <person name="Sproer C."/>
            <person name="Schumann P."/>
            <person name="Evtushenko L.I."/>
            <person name="Kublanov I.V."/>
        </authorList>
    </citation>
    <scope>NUCLEOTIDE SEQUENCE</scope>
    <source>
        <strain evidence="2">DSM 106290</strain>
    </source>
</reference>
<dbReference type="InterPro" id="IPR036388">
    <property type="entry name" value="WH-like_DNA-bd_sf"/>
</dbReference>
<dbReference type="GO" id="GO:0003677">
    <property type="term" value="F:DNA binding"/>
    <property type="evidence" value="ECO:0007669"/>
    <property type="project" value="InterPro"/>
</dbReference>